<sequence length="483" mass="52578">MTIPSRPAPAPPQQRSSTGSQLRYTPTTDWDDSPFDMAAHGAAEVNQAGGIGNGRKVPPPRPPPPKATKPPLKKSGHPQSVNILSNLFGATGRRAKTPPTKSTAGPHIGALKLPPPKIHPPPSTTNKHSSATCSTDVQLIDFNSPPSSPTFTQKSNSDCVSVDSFSSDSNYSPNNGHSSQAESGFEDDFSAVDVLQSNRDAWRDTIDPFTSPPVCQNYVGPKIRPPVAQKPNYLAGSSSFYAPSSTTSHSGKKFDDPLCNGKTLVAPTPAITAPTIIKPAIAPKPSGLAGNNKSSASVMKLREVFQTNQEDSLDDPCPSPPMPTCPPPPPPPSIYLDDSEETESYGIALYTFETQEVGDLNFRENEKIYLLRQIDAEWMYGRNKRGCEGMFPINFIEIRVPLKDEKQQKHHVNGLVQSQIATSVRSSARKARVLYDFTAEVQEDLTIREGEIINVLREINSEWLFGESKNRTGQFPANFVEFI</sequence>
<accession>A0A1B0D7B0</accession>
<dbReference type="SMART" id="SM00326">
    <property type="entry name" value="SH3"/>
    <property type="match status" value="2"/>
</dbReference>
<dbReference type="EnsemblMetazoa" id="PPAI003433-RA">
    <property type="protein sequence ID" value="PPAI003433-PA"/>
    <property type="gene ID" value="PPAI003433"/>
</dbReference>
<feature type="compositionally biased region" description="Low complexity" evidence="2">
    <location>
        <begin position="155"/>
        <end position="175"/>
    </location>
</feature>
<evidence type="ECO:0000313" key="4">
    <source>
        <dbReference type="EnsemblMetazoa" id="PPAI003433-PA"/>
    </source>
</evidence>
<dbReference type="PANTHER" id="PTHR14167:SF116">
    <property type="entry name" value="CAP, ISOFORM AC"/>
    <property type="match status" value="1"/>
</dbReference>
<evidence type="ECO:0000313" key="5">
    <source>
        <dbReference type="Proteomes" id="UP000092462"/>
    </source>
</evidence>
<dbReference type="VEuPathDB" id="VectorBase:PPAI003433"/>
<dbReference type="Proteomes" id="UP000092462">
    <property type="component" value="Unassembled WGS sequence"/>
</dbReference>
<name>A0A1B0D7B0_PHLPP</name>
<feature type="compositionally biased region" description="Pro residues" evidence="2">
    <location>
        <begin position="1"/>
        <end position="12"/>
    </location>
</feature>
<dbReference type="Pfam" id="PF00018">
    <property type="entry name" value="SH3_1"/>
    <property type="match status" value="2"/>
</dbReference>
<dbReference type="EMBL" id="AJVK01012381">
    <property type="status" value="NOT_ANNOTATED_CDS"/>
    <property type="molecule type" value="Genomic_DNA"/>
</dbReference>
<dbReference type="EMBL" id="AJVK01012384">
    <property type="status" value="NOT_ANNOTATED_CDS"/>
    <property type="molecule type" value="Genomic_DNA"/>
</dbReference>
<evidence type="ECO:0000256" key="2">
    <source>
        <dbReference type="SAM" id="MobiDB-lite"/>
    </source>
</evidence>
<protein>
    <recommendedName>
        <fullName evidence="3">SH3 domain-containing protein</fullName>
    </recommendedName>
</protein>
<dbReference type="InterPro" id="IPR001452">
    <property type="entry name" value="SH3_domain"/>
</dbReference>
<organism evidence="4 5">
    <name type="scientific">Phlebotomus papatasi</name>
    <name type="common">Sandfly</name>
    <dbReference type="NCBI Taxonomy" id="29031"/>
    <lineage>
        <taxon>Eukaryota</taxon>
        <taxon>Metazoa</taxon>
        <taxon>Ecdysozoa</taxon>
        <taxon>Arthropoda</taxon>
        <taxon>Hexapoda</taxon>
        <taxon>Insecta</taxon>
        <taxon>Pterygota</taxon>
        <taxon>Neoptera</taxon>
        <taxon>Endopterygota</taxon>
        <taxon>Diptera</taxon>
        <taxon>Nematocera</taxon>
        <taxon>Psychodoidea</taxon>
        <taxon>Psychodidae</taxon>
        <taxon>Phlebotomus</taxon>
        <taxon>Phlebotomus</taxon>
    </lineage>
</organism>
<dbReference type="EMBL" id="AJVK01012385">
    <property type="status" value="NOT_ANNOTATED_CDS"/>
    <property type="molecule type" value="Genomic_DNA"/>
</dbReference>
<reference evidence="4" key="1">
    <citation type="submission" date="2022-08" db="UniProtKB">
        <authorList>
            <consortium name="EnsemblMetazoa"/>
        </authorList>
    </citation>
    <scope>IDENTIFICATION</scope>
    <source>
        <strain evidence="4">Israel</strain>
    </source>
</reference>
<dbReference type="EMBL" id="AJVK01012383">
    <property type="status" value="NOT_ANNOTATED_CDS"/>
    <property type="molecule type" value="Genomic_DNA"/>
</dbReference>
<keyword evidence="1" id="KW-0728">SH3 domain</keyword>
<feature type="region of interest" description="Disordered" evidence="2">
    <location>
        <begin position="1"/>
        <end position="190"/>
    </location>
</feature>
<dbReference type="PRINTS" id="PR00452">
    <property type="entry name" value="SH3DOMAIN"/>
</dbReference>
<proteinExistence type="predicted"/>
<feature type="compositionally biased region" description="Polar residues" evidence="2">
    <location>
        <begin position="124"/>
        <end position="137"/>
    </location>
</feature>
<feature type="compositionally biased region" description="Pro residues" evidence="2">
    <location>
        <begin position="113"/>
        <end position="123"/>
    </location>
</feature>
<dbReference type="Gene3D" id="2.30.30.40">
    <property type="entry name" value="SH3 Domains"/>
    <property type="match status" value="2"/>
</dbReference>
<dbReference type="InterPro" id="IPR050384">
    <property type="entry name" value="Endophilin_SH3RF"/>
</dbReference>
<dbReference type="PROSITE" id="PS50002">
    <property type="entry name" value="SH3"/>
    <property type="match status" value="2"/>
</dbReference>
<feature type="compositionally biased region" description="Pro residues" evidence="2">
    <location>
        <begin position="57"/>
        <end position="68"/>
    </location>
</feature>
<feature type="region of interest" description="Disordered" evidence="2">
    <location>
        <begin position="308"/>
        <end position="332"/>
    </location>
</feature>
<feature type="compositionally biased region" description="Polar residues" evidence="2">
    <location>
        <begin position="18"/>
        <end position="28"/>
    </location>
</feature>
<dbReference type="PRINTS" id="PR00499">
    <property type="entry name" value="P67PHOX"/>
</dbReference>
<feature type="domain" description="SH3" evidence="3">
    <location>
        <begin position="341"/>
        <end position="401"/>
    </location>
</feature>
<dbReference type="SUPFAM" id="SSF50044">
    <property type="entry name" value="SH3-domain"/>
    <property type="match status" value="2"/>
</dbReference>
<dbReference type="PANTHER" id="PTHR14167">
    <property type="entry name" value="SH3 DOMAIN-CONTAINING"/>
    <property type="match status" value="1"/>
</dbReference>
<feature type="domain" description="SH3" evidence="3">
    <location>
        <begin position="426"/>
        <end position="483"/>
    </location>
</feature>
<dbReference type="VEuPathDB" id="VectorBase:PPAPM1_002046"/>
<dbReference type="CDD" id="cd00174">
    <property type="entry name" value="SH3"/>
    <property type="match status" value="2"/>
</dbReference>
<dbReference type="AlphaFoldDB" id="A0A1B0D7B0"/>
<evidence type="ECO:0000256" key="1">
    <source>
        <dbReference type="ARBA" id="ARBA00022443"/>
    </source>
</evidence>
<dbReference type="InterPro" id="IPR036028">
    <property type="entry name" value="SH3-like_dom_sf"/>
</dbReference>
<dbReference type="EMBL" id="AJVK01012382">
    <property type="status" value="NOT_ANNOTATED_CDS"/>
    <property type="molecule type" value="Genomic_DNA"/>
</dbReference>
<keyword evidence="5" id="KW-1185">Reference proteome</keyword>
<evidence type="ECO:0000259" key="3">
    <source>
        <dbReference type="PROSITE" id="PS50002"/>
    </source>
</evidence>
<feature type="compositionally biased region" description="Pro residues" evidence="2">
    <location>
        <begin position="317"/>
        <end position="332"/>
    </location>
</feature>